<evidence type="ECO:0000256" key="4">
    <source>
        <dbReference type="ARBA" id="ARBA00014428"/>
    </source>
</evidence>
<proteinExistence type="inferred from homology"/>
<feature type="active site" description="Acyl-ester intermediate" evidence="10">
    <location>
        <position position="183"/>
    </location>
</feature>
<dbReference type="GO" id="GO:0005524">
    <property type="term" value="F:ATP binding"/>
    <property type="evidence" value="ECO:0007669"/>
    <property type="project" value="UniProtKB-KW"/>
</dbReference>
<feature type="active site" description="Charge relay system" evidence="10">
    <location>
        <position position="159"/>
    </location>
</feature>
<evidence type="ECO:0000256" key="5">
    <source>
        <dbReference type="ARBA" id="ARBA00022598"/>
    </source>
</evidence>
<dbReference type="SUPFAM" id="SSF75304">
    <property type="entry name" value="Amidase signature (AS) enzymes"/>
    <property type="match status" value="1"/>
</dbReference>
<dbReference type="InterPro" id="IPR036928">
    <property type="entry name" value="AS_sf"/>
</dbReference>
<dbReference type="PANTHER" id="PTHR11895:SF151">
    <property type="entry name" value="GLUTAMYL-TRNA(GLN) AMIDOTRANSFERASE SUBUNIT A"/>
    <property type="match status" value="1"/>
</dbReference>
<keyword evidence="6 10" id="KW-0547">Nucleotide-binding</keyword>
<dbReference type="InterPro" id="IPR000120">
    <property type="entry name" value="Amidase"/>
</dbReference>
<dbReference type="InterPro" id="IPR020556">
    <property type="entry name" value="Amidase_CS"/>
</dbReference>
<feature type="active site" description="Charge relay system" evidence="10">
    <location>
        <position position="79"/>
    </location>
</feature>
<evidence type="ECO:0000256" key="8">
    <source>
        <dbReference type="ARBA" id="ARBA00022917"/>
    </source>
</evidence>
<keyword evidence="7 10" id="KW-0067">ATP-binding</keyword>
<dbReference type="EC" id="6.3.5.7" evidence="3 10"/>
<evidence type="ECO:0000256" key="7">
    <source>
        <dbReference type="ARBA" id="ARBA00022840"/>
    </source>
</evidence>
<dbReference type="InterPro" id="IPR004412">
    <property type="entry name" value="GatA"/>
</dbReference>
<protein>
    <recommendedName>
        <fullName evidence="4 10">Glutamyl-tRNA(Gln) amidotransferase subunit A</fullName>
        <shortName evidence="10">Glu-ADT subunit A</shortName>
        <ecNumber evidence="3 10">6.3.5.7</ecNumber>
    </recommendedName>
</protein>
<accession>A0A0L6CUU6</accession>
<dbReference type="Gene3D" id="3.90.1300.10">
    <property type="entry name" value="Amidase signature (AS) domain"/>
    <property type="match status" value="1"/>
</dbReference>
<evidence type="ECO:0000256" key="9">
    <source>
        <dbReference type="ARBA" id="ARBA00047407"/>
    </source>
</evidence>
<feature type="domain" description="Amidase" evidence="11">
    <location>
        <begin position="26"/>
        <end position="476"/>
    </location>
</feature>
<evidence type="ECO:0000256" key="3">
    <source>
        <dbReference type="ARBA" id="ARBA00012739"/>
    </source>
</evidence>
<sequence>MMTDLNKLTISDARDALRKGDVTSVELTEACLTAVQGAGALNAFVHDTPDLARAQAQAADARIAQGDAPAMCGIPLGIKDLFCTRGVPSQAASRILEGFTPEYESTVTQNLFDAGAVMLGKLNMDEFAMGSSNETSCYGNVVNPWRRGNDEAQLTPGGSSGGSASAVAADLCLAATGTDTGGSIRQPAAFTGITGIKPTYGRCSRWGIVAFASSLDQAGPMTKTVRDSAIMLGAMCGHDPKDSTSADIPVPDFEAMLNGDIKGKVIGIPKEYRMDGMPDEIEKLWADGTAMLKDAGAEIRDISLPHTKYALPAYYVIAPAEASSNLARYDGVRYGHRAKLAQGDGITEMYEKTRAEGFGHEVQRRVMVGTYVLSAGFYDAYYNRARKVRTLIKRDFEEVFAAGIDAILTPATPSAAFGLGEMTDADPVQMYLNDVFTVTVNLAGLPGIAVPAGIDRQGLPLGLQLIGRPWEEGDLLNTAYALEQAAGFVAKPAKWW</sequence>
<gene>
    <name evidence="12" type="primary">gatA_2</name>
    <name evidence="10" type="synonym">gatA</name>
    <name evidence="12" type="ORF">ROTO_20300</name>
</gene>
<dbReference type="Pfam" id="PF01425">
    <property type="entry name" value="Amidase"/>
    <property type="match status" value="1"/>
</dbReference>
<evidence type="ECO:0000313" key="12">
    <source>
        <dbReference type="EMBL" id="KNX41435.1"/>
    </source>
</evidence>
<dbReference type="InterPro" id="IPR023631">
    <property type="entry name" value="Amidase_dom"/>
</dbReference>
<keyword evidence="13" id="KW-1185">Reference proteome</keyword>
<comment type="similarity">
    <text evidence="1 10">Belongs to the amidase family. GatA subfamily.</text>
</comment>
<comment type="function">
    <text evidence="10">Allows the formation of correctly charged Gln-tRNA(Gln) through the transamidation of misacylated Glu-tRNA(Gln) in organisms which lack glutaminyl-tRNA synthetase. The reaction takes place in the presence of glutamine and ATP through an activated gamma-phospho-Glu-tRNA(Gln).</text>
</comment>
<dbReference type="GO" id="GO:0006412">
    <property type="term" value="P:translation"/>
    <property type="evidence" value="ECO:0007669"/>
    <property type="project" value="UniProtKB-UniRule"/>
</dbReference>
<comment type="subunit">
    <text evidence="2 10">Heterotrimer of A, B and C subunits.</text>
</comment>
<evidence type="ECO:0000259" key="11">
    <source>
        <dbReference type="Pfam" id="PF01425"/>
    </source>
</evidence>
<dbReference type="GO" id="GO:0030956">
    <property type="term" value="C:glutamyl-tRNA(Gln) amidotransferase complex"/>
    <property type="evidence" value="ECO:0007669"/>
    <property type="project" value="InterPro"/>
</dbReference>
<reference evidence="13" key="1">
    <citation type="submission" date="2015-07" db="EMBL/GenBank/DDBJ databases">
        <title>Draft Genome Sequence of Roseovarius tolerans EL-164, a producer of N-Acylated Alanine Methyl Esters (NAMEs).</title>
        <authorList>
            <person name="Voget S."/>
            <person name="Bruns H."/>
            <person name="Wagner-Doebler I."/>
            <person name="Schulz S."/>
            <person name="Daniel R."/>
        </authorList>
    </citation>
    <scope>NUCLEOTIDE SEQUENCE [LARGE SCALE GENOMIC DNA]</scope>
    <source>
        <strain evidence="13">EL-164</strain>
    </source>
</reference>
<dbReference type="Proteomes" id="UP000037046">
    <property type="component" value="Unassembled WGS sequence"/>
</dbReference>
<evidence type="ECO:0000256" key="10">
    <source>
        <dbReference type="HAMAP-Rule" id="MF_00120"/>
    </source>
</evidence>
<keyword evidence="5 10" id="KW-0436">Ligase</keyword>
<keyword evidence="8 10" id="KW-0648">Protein biosynthesis</keyword>
<keyword evidence="12" id="KW-0808">Transferase</keyword>
<dbReference type="HAMAP" id="MF_00120">
    <property type="entry name" value="GatA"/>
    <property type="match status" value="1"/>
</dbReference>
<dbReference type="PANTHER" id="PTHR11895">
    <property type="entry name" value="TRANSAMIDASE"/>
    <property type="match status" value="1"/>
</dbReference>
<evidence type="ECO:0000256" key="6">
    <source>
        <dbReference type="ARBA" id="ARBA00022741"/>
    </source>
</evidence>
<evidence type="ECO:0000256" key="1">
    <source>
        <dbReference type="ARBA" id="ARBA00008069"/>
    </source>
</evidence>
<evidence type="ECO:0000256" key="2">
    <source>
        <dbReference type="ARBA" id="ARBA00011123"/>
    </source>
</evidence>
<comment type="catalytic activity">
    <reaction evidence="9 10">
        <text>L-glutamyl-tRNA(Gln) + L-glutamine + ATP + H2O = L-glutaminyl-tRNA(Gln) + L-glutamate + ADP + phosphate + H(+)</text>
        <dbReference type="Rhea" id="RHEA:17521"/>
        <dbReference type="Rhea" id="RHEA-COMP:9681"/>
        <dbReference type="Rhea" id="RHEA-COMP:9684"/>
        <dbReference type="ChEBI" id="CHEBI:15377"/>
        <dbReference type="ChEBI" id="CHEBI:15378"/>
        <dbReference type="ChEBI" id="CHEBI:29985"/>
        <dbReference type="ChEBI" id="CHEBI:30616"/>
        <dbReference type="ChEBI" id="CHEBI:43474"/>
        <dbReference type="ChEBI" id="CHEBI:58359"/>
        <dbReference type="ChEBI" id="CHEBI:78520"/>
        <dbReference type="ChEBI" id="CHEBI:78521"/>
        <dbReference type="ChEBI" id="CHEBI:456216"/>
        <dbReference type="EC" id="6.3.5.7"/>
    </reaction>
</comment>
<dbReference type="GO" id="GO:0050567">
    <property type="term" value="F:glutaminyl-tRNA synthase (glutamine-hydrolyzing) activity"/>
    <property type="evidence" value="ECO:0007669"/>
    <property type="project" value="UniProtKB-UniRule"/>
</dbReference>
<dbReference type="PATRIC" id="fig|74031.6.peg.2068"/>
<dbReference type="NCBIfam" id="TIGR00132">
    <property type="entry name" value="gatA"/>
    <property type="match status" value="1"/>
</dbReference>
<evidence type="ECO:0000313" key="13">
    <source>
        <dbReference type="Proteomes" id="UP000037046"/>
    </source>
</evidence>
<dbReference type="AlphaFoldDB" id="A0A0L6CUU6"/>
<dbReference type="PROSITE" id="PS00571">
    <property type="entry name" value="AMIDASES"/>
    <property type="match status" value="1"/>
</dbReference>
<dbReference type="GO" id="GO:0016740">
    <property type="term" value="F:transferase activity"/>
    <property type="evidence" value="ECO:0007669"/>
    <property type="project" value="UniProtKB-KW"/>
</dbReference>
<comment type="caution">
    <text evidence="12">The sequence shown here is derived from an EMBL/GenBank/DDBJ whole genome shotgun (WGS) entry which is preliminary data.</text>
</comment>
<dbReference type="EMBL" id="LGVV01000024">
    <property type="protein sequence ID" value="KNX41435.1"/>
    <property type="molecule type" value="Genomic_DNA"/>
</dbReference>
<organism evidence="12 13">
    <name type="scientific">Roseovarius tolerans</name>
    <dbReference type="NCBI Taxonomy" id="74031"/>
    <lineage>
        <taxon>Bacteria</taxon>
        <taxon>Pseudomonadati</taxon>
        <taxon>Pseudomonadota</taxon>
        <taxon>Alphaproteobacteria</taxon>
        <taxon>Rhodobacterales</taxon>
        <taxon>Roseobacteraceae</taxon>
        <taxon>Roseovarius</taxon>
    </lineage>
</organism>
<dbReference type="STRING" id="74031.SAMN04488077_10460"/>
<name>A0A0L6CUU6_9RHOB</name>